<name>A0A0P7ZP82_9CYAN</name>
<evidence type="ECO:0000256" key="3">
    <source>
        <dbReference type="ARBA" id="ARBA00023163"/>
    </source>
</evidence>
<dbReference type="Proteomes" id="UP000050465">
    <property type="component" value="Unassembled WGS sequence"/>
</dbReference>
<dbReference type="Gene3D" id="1.10.10.10">
    <property type="entry name" value="Winged helix-like DNA-binding domain superfamily/Winged helix DNA-binding domain"/>
    <property type="match status" value="1"/>
</dbReference>
<dbReference type="EMBL" id="LJZR01000017">
    <property type="protein sequence ID" value="KPQ34717.1"/>
    <property type="molecule type" value="Genomic_DNA"/>
</dbReference>
<dbReference type="InterPro" id="IPR011991">
    <property type="entry name" value="ArsR-like_HTH"/>
</dbReference>
<proteinExistence type="predicted"/>
<dbReference type="Pfam" id="PF01638">
    <property type="entry name" value="HxlR"/>
    <property type="match status" value="1"/>
</dbReference>
<dbReference type="PATRIC" id="fig|1666911.3.peg.1446"/>
<dbReference type="PROSITE" id="PS51118">
    <property type="entry name" value="HTH_HXLR"/>
    <property type="match status" value="1"/>
</dbReference>
<evidence type="ECO:0000313" key="5">
    <source>
        <dbReference type="EMBL" id="KPQ34717.1"/>
    </source>
</evidence>
<dbReference type="GO" id="GO:0003677">
    <property type="term" value="F:DNA binding"/>
    <property type="evidence" value="ECO:0007669"/>
    <property type="project" value="UniProtKB-KW"/>
</dbReference>
<protein>
    <submittedName>
        <fullName evidence="5">Transcriptional regulator, HxlR family</fullName>
    </submittedName>
</protein>
<sequence>MADSLDCLTFQCPIQHVLDMLGSKWSIVILRELWSGDRRTHELLSALPGISSKTLTIRLRNLEEHGIVERRVYAEVPPRVEYTLTDKGRELQPVLNALHQVGEQWLEQESCVCPVQQLPT</sequence>
<dbReference type="SUPFAM" id="SSF46785">
    <property type="entry name" value="Winged helix' DNA-binding domain"/>
    <property type="match status" value="1"/>
</dbReference>
<dbReference type="AlphaFoldDB" id="A0A0P7ZP82"/>
<dbReference type="InterPro" id="IPR036390">
    <property type="entry name" value="WH_DNA-bd_sf"/>
</dbReference>
<gene>
    <name evidence="5" type="ORF">HLUCCA11_13400</name>
</gene>
<comment type="caution">
    <text evidence="5">The sequence shown here is derived from an EMBL/GenBank/DDBJ whole genome shotgun (WGS) entry which is preliminary data.</text>
</comment>
<dbReference type="CDD" id="cd00090">
    <property type="entry name" value="HTH_ARSR"/>
    <property type="match status" value="1"/>
</dbReference>
<feature type="domain" description="HTH hxlR-type" evidence="4">
    <location>
        <begin position="12"/>
        <end position="110"/>
    </location>
</feature>
<evidence type="ECO:0000256" key="1">
    <source>
        <dbReference type="ARBA" id="ARBA00023015"/>
    </source>
</evidence>
<dbReference type="STRING" id="1666911.HLUCCA11_13400"/>
<dbReference type="InterPro" id="IPR002577">
    <property type="entry name" value="HTH_HxlR"/>
</dbReference>
<dbReference type="InterPro" id="IPR036388">
    <property type="entry name" value="WH-like_DNA-bd_sf"/>
</dbReference>
<evidence type="ECO:0000256" key="2">
    <source>
        <dbReference type="ARBA" id="ARBA00023125"/>
    </source>
</evidence>
<evidence type="ECO:0000259" key="4">
    <source>
        <dbReference type="PROSITE" id="PS51118"/>
    </source>
</evidence>
<keyword evidence="3" id="KW-0804">Transcription</keyword>
<dbReference type="PANTHER" id="PTHR33204:SF37">
    <property type="entry name" value="HTH-TYPE TRANSCRIPTIONAL REGULATOR YODB"/>
    <property type="match status" value="1"/>
</dbReference>
<organism evidence="5 6">
    <name type="scientific">Phormidesmis priestleyi Ana</name>
    <dbReference type="NCBI Taxonomy" id="1666911"/>
    <lineage>
        <taxon>Bacteria</taxon>
        <taxon>Bacillati</taxon>
        <taxon>Cyanobacteriota</taxon>
        <taxon>Cyanophyceae</taxon>
        <taxon>Leptolyngbyales</taxon>
        <taxon>Leptolyngbyaceae</taxon>
        <taxon>Phormidesmis</taxon>
    </lineage>
</organism>
<keyword evidence="2" id="KW-0238">DNA-binding</keyword>
<evidence type="ECO:0000313" key="6">
    <source>
        <dbReference type="Proteomes" id="UP000050465"/>
    </source>
</evidence>
<keyword evidence="1" id="KW-0805">Transcription regulation</keyword>
<accession>A0A0P7ZP82</accession>
<dbReference type="PANTHER" id="PTHR33204">
    <property type="entry name" value="TRANSCRIPTIONAL REGULATOR, MARR FAMILY"/>
    <property type="match status" value="1"/>
</dbReference>
<reference evidence="5 6" key="1">
    <citation type="submission" date="2015-09" db="EMBL/GenBank/DDBJ databases">
        <title>Identification and resolution of microdiversity through metagenomic sequencing of parallel consortia.</title>
        <authorList>
            <person name="Nelson W.C."/>
            <person name="Romine M.F."/>
            <person name="Lindemann S.R."/>
        </authorList>
    </citation>
    <scope>NUCLEOTIDE SEQUENCE [LARGE SCALE GENOMIC DNA]</scope>
    <source>
        <strain evidence="5">Ana</strain>
    </source>
</reference>